<dbReference type="Proteomes" id="UP000441404">
    <property type="component" value="Unassembled WGS sequence"/>
</dbReference>
<comment type="caution">
    <text evidence="1">The sequence shown here is derived from an EMBL/GenBank/DDBJ whole genome shotgun (WGS) entry which is preliminary data.</text>
</comment>
<dbReference type="EMBL" id="WIWJ01000036">
    <property type="protein sequence ID" value="MQT48667.1"/>
    <property type="molecule type" value="Genomic_DNA"/>
</dbReference>
<dbReference type="Proteomes" id="UP000489190">
    <property type="component" value="Unassembled WGS sequence"/>
</dbReference>
<evidence type="ECO:0008006" key="5">
    <source>
        <dbReference type="Google" id="ProtNLM"/>
    </source>
</evidence>
<protein>
    <recommendedName>
        <fullName evidence="5">IS3 family transposase</fullName>
    </recommendedName>
</protein>
<evidence type="ECO:0000313" key="1">
    <source>
        <dbReference type="EMBL" id="MQT48667.1"/>
    </source>
</evidence>
<evidence type="ECO:0000313" key="4">
    <source>
        <dbReference type="Proteomes" id="UP000489190"/>
    </source>
</evidence>
<dbReference type="EMBL" id="WIWI01000030">
    <property type="protein sequence ID" value="MQT89993.1"/>
    <property type="molecule type" value="Genomic_DNA"/>
</dbReference>
<accession>A0A7X1WB86</accession>
<name>A0A7X1WB86_9PSED</name>
<sequence>MSVRRACSILNLPRSSFYAKRKPAAPRVIEKSLESNWRWRYRSHRSSGTSAMRFHSRHSA</sequence>
<gene>
    <name evidence="2" type="ORF">GHO39_12730</name>
    <name evidence="1" type="ORF">GHO40_18355</name>
</gene>
<evidence type="ECO:0000313" key="2">
    <source>
        <dbReference type="EMBL" id="MQT89993.1"/>
    </source>
</evidence>
<organism evidence="1 3">
    <name type="scientific">Pseudomonas helleri</name>
    <dbReference type="NCBI Taxonomy" id="1608996"/>
    <lineage>
        <taxon>Bacteria</taxon>
        <taxon>Pseudomonadati</taxon>
        <taxon>Pseudomonadota</taxon>
        <taxon>Gammaproteobacteria</taxon>
        <taxon>Pseudomonadales</taxon>
        <taxon>Pseudomonadaceae</taxon>
        <taxon>Pseudomonas</taxon>
    </lineage>
</organism>
<dbReference type="AlphaFoldDB" id="A0A7X1WB86"/>
<proteinExistence type="predicted"/>
<reference evidence="3 4" key="1">
    <citation type="submission" date="2019-10" db="EMBL/GenBank/DDBJ databases">
        <title>Evaluation of single-gene subtyping targets for Pseudomonas.</title>
        <authorList>
            <person name="Reichler S.J."/>
            <person name="Orsi R.H."/>
            <person name="Wiedmann M."/>
            <person name="Martin N.H."/>
            <person name="Murphy S.I."/>
        </authorList>
    </citation>
    <scope>NUCLEOTIDE SEQUENCE [LARGE SCALE GENOMIC DNA]</scope>
    <source>
        <strain evidence="2 4">FSL R10-3254</strain>
        <strain evidence="1 3">FSL R10-3257</strain>
    </source>
</reference>
<evidence type="ECO:0000313" key="3">
    <source>
        <dbReference type="Proteomes" id="UP000441404"/>
    </source>
</evidence>